<gene>
    <name evidence="1" type="ORF">H8698_08010</name>
</gene>
<comment type="caution">
    <text evidence="1">The sequence shown here is derived from an EMBL/GenBank/DDBJ whole genome shotgun (WGS) entry which is preliminary data.</text>
</comment>
<sequence length="85" mass="9828">MTDNVITARTIDTICDINEDLKKALFIYGQLDEFFALDPKTQRDGIVLDFRHAKVLCDIVGDYTLTALSRAKDLEELKKHRKDER</sequence>
<evidence type="ECO:0000313" key="2">
    <source>
        <dbReference type="Proteomes" id="UP000611762"/>
    </source>
</evidence>
<name>A0A926HYZ4_9FIRM</name>
<accession>A0A926HYZ4</accession>
<evidence type="ECO:0000313" key="1">
    <source>
        <dbReference type="EMBL" id="MBC8540918.1"/>
    </source>
</evidence>
<keyword evidence="2" id="KW-1185">Reference proteome</keyword>
<dbReference type="EMBL" id="JACRSU010000003">
    <property type="protein sequence ID" value="MBC8540918.1"/>
    <property type="molecule type" value="Genomic_DNA"/>
</dbReference>
<protein>
    <submittedName>
        <fullName evidence="1">Uncharacterized protein</fullName>
    </submittedName>
</protein>
<dbReference type="Proteomes" id="UP000611762">
    <property type="component" value="Unassembled WGS sequence"/>
</dbReference>
<dbReference type="RefSeq" id="WP_249312570.1">
    <property type="nucleotide sequence ID" value="NZ_JACRSU010000003.1"/>
</dbReference>
<dbReference type="AlphaFoldDB" id="A0A926HYZ4"/>
<reference evidence="1" key="1">
    <citation type="submission" date="2020-08" db="EMBL/GenBank/DDBJ databases">
        <title>Genome public.</title>
        <authorList>
            <person name="Liu C."/>
            <person name="Sun Q."/>
        </authorList>
    </citation>
    <scope>NUCLEOTIDE SEQUENCE</scope>
    <source>
        <strain evidence="1">H8</strain>
    </source>
</reference>
<proteinExistence type="predicted"/>
<organism evidence="1 2">
    <name type="scientific">Congzhengia minquanensis</name>
    <dbReference type="NCBI Taxonomy" id="2763657"/>
    <lineage>
        <taxon>Bacteria</taxon>
        <taxon>Bacillati</taxon>
        <taxon>Bacillota</taxon>
        <taxon>Clostridia</taxon>
        <taxon>Eubacteriales</taxon>
        <taxon>Oscillospiraceae</taxon>
        <taxon>Congzhengia</taxon>
    </lineage>
</organism>